<keyword evidence="2" id="KW-1185">Reference proteome</keyword>
<proteinExistence type="predicted"/>
<reference evidence="1 2" key="1">
    <citation type="journal article" date="2019" name="Genome Biol. Evol.">
        <title>Insights into the evolution of the New World diploid cottons (Gossypium, subgenus Houzingenia) based on genome sequencing.</title>
        <authorList>
            <person name="Grover C.E."/>
            <person name="Arick M.A. 2nd"/>
            <person name="Thrash A."/>
            <person name="Conover J.L."/>
            <person name="Sanders W.S."/>
            <person name="Peterson D.G."/>
            <person name="Frelichowski J.E."/>
            <person name="Scheffler J.A."/>
            <person name="Scheffler B.E."/>
            <person name="Wendel J.F."/>
        </authorList>
    </citation>
    <scope>NUCLEOTIDE SEQUENCE [LARGE SCALE GENOMIC DNA]</scope>
    <source>
        <strain evidence="1">8</strain>
        <tissue evidence="1">Leaf</tissue>
    </source>
</reference>
<organism evidence="1 2">
    <name type="scientific">Gossypium trilobum</name>
    <dbReference type="NCBI Taxonomy" id="34281"/>
    <lineage>
        <taxon>Eukaryota</taxon>
        <taxon>Viridiplantae</taxon>
        <taxon>Streptophyta</taxon>
        <taxon>Embryophyta</taxon>
        <taxon>Tracheophyta</taxon>
        <taxon>Spermatophyta</taxon>
        <taxon>Magnoliopsida</taxon>
        <taxon>eudicotyledons</taxon>
        <taxon>Gunneridae</taxon>
        <taxon>Pentapetalae</taxon>
        <taxon>rosids</taxon>
        <taxon>malvids</taxon>
        <taxon>Malvales</taxon>
        <taxon>Malvaceae</taxon>
        <taxon>Malvoideae</taxon>
        <taxon>Gossypium</taxon>
    </lineage>
</organism>
<comment type="caution">
    <text evidence="1">The sequence shown here is derived from an EMBL/GenBank/DDBJ whole genome shotgun (WGS) entry which is preliminary data.</text>
</comment>
<accession>A0A7J9EWT2</accession>
<protein>
    <recommendedName>
        <fullName evidence="3">DUF4283 domain-containing protein</fullName>
    </recommendedName>
</protein>
<dbReference type="Proteomes" id="UP000593568">
    <property type="component" value="Unassembled WGS sequence"/>
</dbReference>
<evidence type="ECO:0000313" key="2">
    <source>
        <dbReference type="Proteomes" id="UP000593568"/>
    </source>
</evidence>
<sequence>MCVAAEMGSDGDNIGMERGMAALSLEGGEEEGWQDDLGGEESEEVDDLCVVSNFLTASVIQFQTMKSTLANLWHPYGGVMLLDLGDK</sequence>
<dbReference type="EMBL" id="JABEZW010000010">
    <property type="protein sequence ID" value="MBA0777503.1"/>
    <property type="molecule type" value="Genomic_DNA"/>
</dbReference>
<gene>
    <name evidence="1" type="ORF">Gotri_005516</name>
</gene>
<name>A0A7J9EWT2_9ROSI</name>
<dbReference type="AlphaFoldDB" id="A0A7J9EWT2"/>
<evidence type="ECO:0000313" key="1">
    <source>
        <dbReference type="EMBL" id="MBA0777503.1"/>
    </source>
</evidence>
<evidence type="ECO:0008006" key="3">
    <source>
        <dbReference type="Google" id="ProtNLM"/>
    </source>
</evidence>